<evidence type="ECO:0000313" key="3">
    <source>
        <dbReference type="Proteomes" id="UP000304951"/>
    </source>
</evidence>
<gene>
    <name evidence="2" type="ORF">D6D28_04237</name>
</gene>
<proteinExistence type="predicted"/>
<dbReference type="Proteomes" id="UP000304951">
    <property type="component" value="Unassembled WGS sequence"/>
</dbReference>
<reference evidence="2 3" key="1">
    <citation type="submission" date="2018-10" db="EMBL/GenBank/DDBJ databases">
        <title>Fifty Aureobasidium pullulans genomes reveal a recombining polyextremotolerant generalist.</title>
        <authorList>
            <person name="Gostincar C."/>
            <person name="Turk M."/>
            <person name="Zajc J."/>
            <person name="Gunde-Cimerman N."/>
        </authorList>
    </citation>
    <scope>NUCLEOTIDE SEQUENCE [LARGE SCALE GENOMIC DNA]</scope>
    <source>
        <strain evidence="2 3">EXF-11900</strain>
    </source>
</reference>
<evidence type="ECO:0000256" key="1">
    <source>
        <dbReference type="SAM" id="MobiDB-lite"/>
    </source>
</evidence>
<feature type="compositionally biased region" description="Polar residues" evidence="1">
    <location>
        <begin position="239"/>
        <end position="251"/>
    </location>
</feature>
<dbReference type="EMBL" id="QZAF01000141">
    <property type="protein sequence ID" value="THV71735.1"/>
    <property type="molecule type" value="Genomic_DNA"/>
</dbReference>
<organism evidence="2 3">
    <name type="scientific">Aureobasidium pullulans</name>
    <name type="common">Black yeast</name>
    <name type="synonym">Pullularia pullulans</name>
    <dbReference type="NCBI Taxonomy" id="5580"/>
    <lineage>
        <taxon>Eukaryota</taxon>
        <taxon>Fungi</taxon>
        <taxon>Dikarya</taxon>
        <taxon>Ascomycota</taxon>
        <taxon>Pezizomycotina</taxon>
        <taxon>Dothideomycetes</taxon>
        <taxon>Dothideomycetidae</taxon>
        <taxon>Dothideales</taxon>
        <taxon>Saccotheciaceae</taxon>
        <taxon>Aureobasidium</taxon>
    </lineage>
</organism>
<name>A0A4S8SM74_AURPU</name>
<feature type="region of interest" description="Disordered" evidence="1">
    <location>
        <begin position="239"/>
        <end position="267"/>
    </location>
</feature>
<sequence>MPTIDTKHITSIIMSQYQQDELARLFANNMSLNHTLPQSTPDKQFLGHTSTAQPIYYSSQHYTPSYYMHVAPTPEQQQAVAPRADSPLSGSPLDNHSNSLTPIHLASMLRNHDIDPTSLSPSQVKLFTNADYDQRLRLLELWRISPPQSADHMQQETSLAHEEQLASLRYEERMRGQVDDAQAEPYMESGYAHSAHSEPVYASCSGGMWQSQASQQDRSVKEMEDAYGSWAQARNFEQLQAMNDQVEQQRSYGGYQSAAHDDDDMEL</sequence>
<evidence type="ECO:0000313" key="2">
    <source>
        <dbReference type="EMBL" id="THV71735.1"/>
    </source>
</evidence>
<protein>
    <submittedName>
        <fullName evidence="2">Uncharacterized protein</fullName>
    </submittedName>
</protein>
<comment type="caution">
    <text evidence="2">The sequence shown here is derived from an EMBL/GenBank/DDBJ whole genome shotgun (WGS) entry which is preliminary data.</text>
</comment>
<accession>A0A4S8SM74</accession>
<dbReference type="AlphaFoldDB" id="A0A4S8SM74"/>